<protein>
    <submittedName>
        <fullName evidence="2">Uncharacterized protein</fullName>
    </submittedName>
</protein>
<accession>A0A498NJ72</accession>
<dbReference type="EMBL" id="QBIY01011439">
    <property type="protein sequence ID" value="RXN31829.1"/>
    <property type="molecule type" value="Genomic_DNA"/>
</dbReference>
<comment type="caution">
    <text evidence="2">The sequence shown here is derived from an EMBL/GenBank/DDBJ whole genome shotgun (WGS) entry which is preliminary data.</text>
</comment>
<sequence>MAVFLLLLFTKSVCEETRKGILQLLFIDCWELNKHRPLPVVPANFLTSRQETLERAGPSKAWRAGGGSGSAGSGTLAATEGARPGPALT</sequence>
<feature type="region of interest" description="Disordered" evidence="1">
    <location>
        <begin position="56"/>
        <end position="89"/>
    </location>
</feature>
<organism evidence="2 3">
    <name type="scientific">Labeo rohita</name>
    <name type="common">Indian major carp</name>
    <name type="synonym">Cyprinus rohita</name>
    <dbReference type="NCBI Taxonomy" id="84645"/>
    <lineage>
        <taxon>Eukaryota</taxon>
        <taxon>Metazoa</taxon>
        <taxon>Chordata</taxon>
        <taxon>Craniata</taxon>
        <taxon>Vertebrata</taxon>
        <taxon>Euteleostomi</taxon>
        <taxon>Actinopterygii</taxon>
        <taxon>Neopterygii</taxon>
        <taxon>Teleostei</taxon>
        <taxon>Ostariophysi</taxon>
        <taxon>Cypriniformes</taxon>
        <taxon>Cyprinidae</taxon>
        <taxon>Labeoninae</taxon>
        <taxon>Labeonini</taxon>
        <taxon>Labeo</taxon>
    </lineage>
</organism>
<feature type="compositionally biased region" description="Low complexity" evidence="1">
    <location>
        <begin position="73"/>
        <end position="82"/>
    </location>
</feature>
<evidence type="ECO:0000313" key="3">
    <source>
        <dbReference type="Proteomes" id="UP000290572"/>
    </source>
</evidence>
<evidence type="ECO:0000256" key="1">
    <source>
        <dbReference type="SAM" id="MobiDB-lite"/>
    </source>
</evidence>
<evidence type="ECO:0000313" key="2">
    <source>
        <dbReference type="EMBL" id="RXN31829.1"/>
    </source>
</evidence>
<reference evidence="2 3" key="1">
    <citation type="submission" date="2018-03" db="EMBL/GenBank/DDBJ databases">
        <title>Draft genome sequence of Rohu Carp (Labeo rohita).</title>
        <authorList>
            <person name="Das P."/>
            <person name="Kushwaha B."/>
            <person name="Joshi C.G."/>
            <person name="Kumar D."/>
            <person name="Nagpure N.S."/>
            <person name="Sahoo L."/>
            <person name="Das S.P."/>
            <person name="Bit A."/>
            <person name="Patnaik S."/>
            <person name="Meher P.K."/>
            <person name="Jayasankar P."/>
            <person name="Koringa P.G."/>
            <person name="Patel N.V."/>
            <person name="Hinsu A.T."/>
            <person name="Kumar R."/>
            <person name="Pandey M."/>
            <person name="Agarwal S."/>
            <person name="Srivastava S."/>
            <person name="Singh M."/>
            <person name="Iquebal M.A."/>
            <person name="Jaiswal S."/>
            <person name="Angadi U.B."/>
            <person name="Kumar N."/>
            <person name="Raza M."/>
            <person name="Shah T.M."/>
            <person name="Rai A."/>
            <person name="Jena J.K."/>
        </authorList>
    </citation>
    <scope>NUCLEOTIDE SEQUENCE [LARGE SCALE GENOMIC DNA]</scope>
    <source>
        <strain evidence="2">DASCIFA01</strain>
        <tissue evidence="2">Testis</tissue>
    </source>
</reference>
<keyword evidence="3" id="KW-1185">Reference proteome</keyword>
<proteinExistence type="predicted"/>
<dbReference type="Proteomes" id="UP000290572">
    <property type="component" value="Unassembled WGS sequence"/>
</dbReference>
<dbReference type="AlphaFoldDB" id="A0A498NJ72"/>
<gene>
    <name evidence="2" type="ORF">ROHU_016705</name>
</gene>
<name>A0A498NJ72_LABRO</name>